<organism evidence="2 3">
    <name type="scientific">Heterodera trifolii</name>
    <dbReference type="NCBI Taxonomy" id="157864"/>
    <lineage>
        <taxon>Eukaryota</taxon>
        <taxon>Metazoa</taxon>
        <taxon>Ecdysozoa</taxon>
        <taxon>Nematoda</taxon>
        <taxon>Chromadorea</taxon>
        <taxon>Rhabditida</taxon>
        <taxon>Tylenchina</taxon>
        <taxon>Tylenchomorpha</taxon>
        <taxon>Tylenchoidea</taxon>
        <taxon>Heteroderidae</taxon>
        <taxon>Heteroderinae</taxon>
        <taxon>Heterodera</taxon>
    </lineage>
</organism>
<proteinExistence type="predicted"/>
<dbReference type="PANTHER" id="PTHR13374:SF3">
    <property type="entry name" value="DET1 HOMOLOG"/>
    <property type="match status" value="1"/>
</dbReference>
<protein>
    <submittedName>
        <fullName evidence="2">Uncharacterized protein</fullName>
    </submittedName>
</protein>
<dbReference type="Pfam" id="PF09737">
    <property type="entry name" value="Det1"/>
    <property type="match status" value="1"/>
</dbReference>
<keyword evidence="3" id="KW-1185">Reference proteome</keyword>
<dbReference type="InterPro" id="IPR019138">
    <property type="entry name" value="De-etiolated_protein_1_Det1"/>
</dbReference>
<dbReference type="AlphaFoldDB" id="A0ABD2K3V7"/>
<accession>A0ABD2K3V7</accession>
<feature type="region of interest" description="Disordered" evidence="1">
    <location>
        <begin position="626"/>
        <end position="649"/>
    </location>
</feature>
<dbReference type="PANTHER" id="PTHR13374">
    <property type="entry name" value="DET1 HOMOLOG DE-ETIOLATED-1 HOMOLOG"/>
    <property type="match status" value="1"/>
</dbReference>
<evidence type="ECO:0000313" key="2">
    <source>
        <dbReference type="EMBL" id="KAL3097563.1"/>
    </source>
</evidence>
<dbReference type="Proteomes" id="UP001620626">
    <property type="component" value="Unassembled WGS sequence"/>
</dbReference>
<feature type="region of interest" description="Disordered" evidence="1">
    <location>
        <begin position="33"/>
        <end position="68"/>
    </location>
</feature>
<sequence>MCSPLANFWGRIICLEFCCDQFLNSFDDGRNAKMQTKSGQKQQRNGQGKRQHNFCQPPPPSAAESGPNAAEWCKQKKQLIGTANVVQLLRQREQGNRREGSQFVRGGREFYFALSMRRAQLVVCRPQFFPLRFTPSGHQLIAIGANQQEVQLFTYRGFQYGANKSGEALFNAVFPRCQTVQFRHIASPATAAAAASEQRPPPPLAVHPPLGGPLSRECALCTPDSRFLVVSASVPVPESKANFRTILRNNESLSPSKEMADITFYCIDLNKAQLVDQCKFECDQIAVPGGVYLADWTLAILSAQHQTVHMVGIDRHSGHFVPLMQIGHSVLADDQLITGAAQLINARTERCFTAFRQRFLTFLYKEFQRKGQVQQFLHHFDLFRHIKMRKLQFVGPELLLIRMEQPKSDDDFDDHQFASSSFCPPSSSSSYSSSFAAANHQHNHHNYQHMFVLFEWRVGRIVGVFNRSSEALFGAFERHNEQFRNGHIVRTMFPTSMEHCGAERAQHEALKQSSLLTVPASDVRRRFLAALPYPNTQYLLTSPYLDPNMLFSRRTKCLHTRLDFRISAIRTLSYARVLFHPVDPFVISVHKGIQPETLISFHTPKNAAGTDGLAGFISSQQSLPTLNSLKKMPPREGQNAGNGASGQPPFAEQLVNDAQLRDIMNVLQQHGALVGFNGTPQQIVEALRQLAQGQLDDRRRQN</sequence>
<comment type="caution">
    <text evidence="2">The sequence shown here is derived from an EMBL/GenBank/DDBJ whole genome shotgun (WGS) entry which is preliminary data.</text>
</comment>
<dbReference type="EMBL" id="JBICBT010000839">
    <property type="protein sequence ID" value="KAL3097563.1"/>
    <property type="molecule type" value="Genomic_DNA"/>
</dbReference>
<reference evidence="2 3" key="1">
    <citation type="submission" date="2024-10" db="EMBL/GenBank/DDBJ databases">
        <authorList>
            <person name="Kim D."/>
        </authorList>
    </citation>
    <scope>NUCLEOTIDE SEQUENCE [LARGE SCALE GENOMIC DNA]</scope>
    <source>
        <strain evidence="2">BH-2024</strain>
    </source>
</reference>
<evidence type="ECO:0000256" key="1">
    <source>
        <dbReference type="SAM" id="MobiDB-lite"/>
    </source>
</evidence>
<evidence type="ECO:0000313" key="3">
    <source>
        <dbReference type="Proteomes" id="UP001620626"/>
    </source>
</evidence>
<name>A0ABD2K3V7_9BILA</name>
<gene>
    <name evidence="2" type="ORF">niasHT_023363</name>
</gene>